<feature type="binding site" evidence="8">
    <location>
        <begin position="41"/>
        <end position="44"/>
    </location>
    <ligand>
        <name>substrate</name>
    </ligand>
</feature>
<dbReference type="SUPFAM" id="SSF51735">
    <property type="entry name" value="NAD(P)-binding Rossmann-fold domains"/>
    <property type="match status" value="1"/>
</dbReference>
<evidence type="ECO:0000259" key="11">
    <source>
        <dbReference type="Pfam" id="PF05201"/>
    </source>
</evidence>
<evidence type="ECO:0000256" key="8">
    <source>
        <dbReference type="HAMAP-Rule" id="MF_00087"/>
    </source>
</evidence>
<dbReference type="PANTHER" id="PTHR43013:SF1">
    <property type="entry name" value="GLUTAMYL-TRNA REDUCTASE"/>
    <property type="match status" value="1"/>
</dbReference>
<dbReference type="Pfam" id="PF01488">
    <property type="entry name" value="Shikimate_DH"/>
    <property type="match status" value="1"/>
</dbReference>
<feature type="binding site" evidence="8">
    <location>
        <position position="101"/>
    </location>
    <ligand>
        <name>substrate</name>
    </ligand>
</feature>
<dbReference type="EC" id="1.2.1.70" evidence="3 8"/>
<feature type="domain" description="Tetrapyrrole biosynthesis glutamyl-tRNA reductase dimerisation" evidence="9">
    <location>
        <begin position="291"/>
        <end position="382"/>
    </location>
</feature>
<proteinExistence type="inferred from homology"/>
<evidence type="ECO:0000259" key="10">
    <source>
        <dbReference type="Pfam" id="PF01488"/>
    </source>
</evidence>
<dbReference type="InterPro" id="IPR036291">
    <property type="entry name" value="NAD(P)-bd_dom_sf"/>
</dbReference>
<evidence type="ECO:0000256" key="4">
    <source>
        <dbReference type="ARBA" id="ARBA00022857"/>
    </source>
</evidence>
<dbReference type="InterPro" id="IPR015895">
    <property type="entry name" value="4pyrrol_synth_GluRdtase_N"/>
</dbReference>
<comment type="subunit">
    <text evidence="8">Homodimer.</text>
</comment>
<feature type="domain" description="Glutamyl-tRNA reductase N-terminal" evidence="11">
    <location>
        <begin position="10"/>
        <end position="135"/>
    </location>
</feature>
<dbReference type="GO" id="GO:0050661">
    <property type="term" value="F:NADP binding"/>
    <property type="evidence" value="ECO:0007669"/>
    <property type="project" value="InterPro"/>
</dbReference>
<feature type="site" description="Important for activity" evidence="8">
    <location>
        <position position="80"/>
    </location>
</feature>
<dbReference type="OrthoDB" id="110209at2"/>
<dbReference type="EMBL" id="MPKA01000045">
    <property type="protein sequence ID" value="OLU47548.1"/>
    <property type="molecule type" value="Genomic_DNA"/>
</dbReference>
<comment type="function">
    <text evidence="8">Catalyzes the NADPH-dependent reduction of glutamyl-tRNA(Glu) to glutamate 1-semialdehyde (GSA).</text>
</comment>
<dbReference type="GO" id="GO:0019353">
    <property type="term" value="P:protoporphyrinogen IX biosynthetic process from glutamate"/>
    <property type="evidence" value="ECO:0007669"/>
    <property type="project" value="TreeGrafter"/>
</dbReference>
<keyword evidence="5 8" id="KW-0560">Oxidoreductase</keyword>
<dbReference type="GeneID" id="78274835"/>
<dbReference type="InterPro" id="IPR015896">
    <property type="entry name" value="4pyrrol_synth_GluRdtase_dimer"/>
</dbReference>
<comment type="pathway">
    <text evidence="1 8">Porphyrin-containing compound metabolism; protoporphyrin-IX biosynthesis; 5-aminolevulinate from L-glutamyl-tRNA(Glu): step 1/2.</text>
</comment>
<dbReference type="SUPFAM" id="SSF69742">
    <property type="entry name" value="Glutamyl tRNA-reductase catalytic, N-terminal domain"/>
    <property type="match status" value="1"/>
</dbReference>
<feature type="active site" description="Nucleophile" evidence="8">
    <location>
        <position position="42"/>
    </location>
</feature>
<comment type="miscellaneous">
    <text evidence="8">During catalysis, the active site Cys acts as a nucleophile attacking the alpha-carbonyl group of tRNA-bound glutamate with the formation of a thioester intermediate between enzyme and glutamate, and the concomitant release of tRNA(Glu). The thioester intermediate is finally reduced by direct hydride transfer from NADPH, to form the product GSA.</text>
</comment>
<keyword evidence="13" id="KW-1185">Reference proteome</keyword>
<comment type="domain">
    <text evidence="8">Possesses an unusual extended V-shaped dimeric structure with each monomer consisting of three distinct domains arranged along a curved 'spinal' alpha-helix. The N-terminal catalytic domain specifically recognizes the glutamate moiety of the substrate. The second domain is the NADPH-binding domain, and the third C-terminal domain is responsible for dimerization.</text>
</comment>
<name>A0A1U7NPJ4_9FIRM</name>
<organism evidence="12 13">
    <name type="scientific">Dubosiella newyorkensis</name>
    <dbReference type="NCBI Taxonomy" id="1862672"/>
    <lineage>
        <taxon>Bacteria</taxon>
        <taxon>Bacillati</taxon>
        <taxon>Bacillota</taxon>
        <taxon>Erysipelotrichia</taxon>
        <taxon>Erysipelotrichales</taxon>
        <taxon>Erysipelotrichaceae</taxon>
        <taxon>Dubosiella</taxon>
    </lineage>
</organism>
<dbReference type="Pfam" id="PF05201">
    <property type="entry name" value="GlutR_N"/>
    <property type="match status" value="1"/>
</dbReference>
<dbReference type="Proteomes" id="UP000186705">
    <property type="component" value="Unassembled WGS sequence"/>
</dbReference>
<evidence type="ECO:0000256" key="7">
    <source>
        <dbReference type="ARBA" id="ARBA00047464"/>
    </source>
</evidence>
<evidence type="ECO:0000259" key="9">
    <source>
        <dbReference type="Pfam" id="PF00745"/>
    </source>
</evidence>
<evidence type="ECO:0000256" key="2">
    <source>
        <dbReference type="ARBA" id="ARBA00005916"/>
    </source>
</evidence>
<dbReference type="Pfam" id="PF00745">
    <property type="entry name" value="GlutR_dimer"/>
    <property type="match status" value="1"/>
</dbReference>
<evidence type="ECO:0000256" key="5">
    <source>
        <dbReference type="ARBA" id="ARBA00023002"/>
    </source>
</evidence>
<accession>A0A1U7NPJ4</accession>
<comment type="similarity">
    <text evidence="2 8">Belongs to the glutamyl-tRNA reductase family.</text>
</comment>
<feature type="binding site" evidence="8">
    <location>
        <begin position="95"/>
        <end position="97"/>
    </location>
    <ligand>
        <name>substrate</name>
    </ligand>
</feature>
<dbReference type="STRING" id="1862672.BO225_02595"/>
<evidence type="ECO:0000256" key="3">
    <source>
        <dbReference type="ARBA" id="ARBA00012970"/>
    </source>
</evidence>
<dbReference type="InterPro" id="IPR006151">
    <property type="entry name" value="Shikm_DH/Glu-tRNA_Rdtase"/>
</dbReference>
<dbReference type="HAMAP" id="MF_00087">
    <property type="entry name" value="Glu_tRNA_reductase"/>
    <property type="match status" value="1"/>
</dbReference>
<dbReference type="Gene3D" id="3.30.460.30">
    <property type="entry name" value="Glutamyl-tRNA reductase, N-terminal domain"/>
    <property type="match status" value="1"/>
</dbReference>
<evidence type="ECO:0000256" key="6">
    <source>
        <dbReference type="ARBA" id="ARBA00023244"/>
    </source>
</evidence>
<dbReference type="UniPathway" id="UPA00251">
    <property type="reaction ID" value="UER00316"/>
</dbReference>
<dbReference type="Gene3D" id="3.40.50.720">
    <property type="entry name" value="NAD(P)-binding Rossmann-like Domain"/>
    <property type="match status" value="1"/>
</dbReference>
<dbReference type="GO" id="GO:0008883">
    <property type="term" value="F:glutamyl-tRNA reductase activity"/>
    <property type="evidence" value="ECO:0007669"/>
    <property type="project" value="UniProtKB-UniRule"/>
</dbReference>
<dbReference type="AlphaFoldDB" id="A0A1U7NPJ4"/>
<evidence type="ECO:0000313" key="13">
    <source>
        <dbReference type="Proteomes" id="UP000186705"/>
    </source>
</evidence>
<feature type="domain" description="Quinate/shikimate 5-dehydrogenase/glutamyl-tRNA reductase" evidence="10">
    <location>
        <begin position="155"/>
        <end position="263"/>
    </location>
</feature>
<dbReference type="InterPro" id="IPR036343">
    <property type="entry name" value="GluRdtase_N_sf"/>
</dbReference>
<dbReference type="PANTHER" id="PTHR43013">
    <property type="entry name" value="GLUTAMYL-TRNA REDUCTASE"/>
    <property type="match status" value="1"/>
</dbReference>
<evidence type="ECO:0000313" key="12">
    <source>
        <dbReference type="EMBL" id="OLU47548.1"/>
    </source>
</evidence>
<evidence type="ECO:0000256" key="1">
    <source>
        <dbReference type="ARBA" id="ARBA00005059"/>
    </source>
</evidence>
<dbReference type="InterPro" id="IPR000343">
    <property type="entry name" value="4pyrrol_synth_GluRdtase"/>
</dbReference>
<reference evidence="12 13" key="1">
    <citation type="submission" date="2016-11" db="EMBL/GenBank/DDBJ databases">
        <title>Description of two novel members of the family Erysipelotrichaceae: Ileibacterium lipovorans gen. nov., sp. nov. and Dubosiella newyorkensis, gen. nov., sp. nov.</title>
        <authorList>
            <person name="Cox L.M."/>
            <person name="Sohn J."/>
            <person name="Tyrrell K.L."/>
            <person name="Citron D.M."/>
            <person name="Lawson P.A."/>
            <person name="Patel N.B."/>
            <person name="Iizumi T."/>
            <person name="Perez-Perez G.I."/>
            <person name="Goldstein E.J."/>
            <person name="Blaser M.J."/>
        </authorList>
    </citation>
    <scope>NUCLEOTIDE SEQUENCE [LARGE SCALE GENOMIC DNA]</scope>
    <source>
        <strain evidence="12 13">NYU-BL-A4</strain>
    </source>
</reference>
<comment type="caution">
    <text evidence="12">The sequence shown here is derived from an EMBL/GenBank/DDBJ whole genome shotgun (WGS) entry which is preliminary data.</text>
</comment>
<keyword evidence="4 8" id="KW-0521">NADP</keyword>
<dbReference type="RefSeq" id="WP_076340733.1">
    <property type="nucleotide sequence ID" value="NZ_CAPDDE010000033.1"/>
</dbReference>
<feature type="binding site" evidence="8">
    <location>
        <position position="90"/>
    </location>
    <ligand>
        <name>substrate</name>
    </ligand>
</feature>
<gene>
    <name evidence="8" type="primary">hemA</name>
    <name evidence="12" type="ORF">BO225_02595</name>
</gene>
<feature type="binding site" evidence="8">
    <location>
        <begin position="170"/>
        <end position="175"/>
    </location>
    <ligand>
        <name>NADP(+)</name>
        <dbReference type="ChEBI" id="CHEBI:58349"/>
    </ligand>
</feature>
<comment type="catalytic activity">
    <reaction evidence="7 8">
        <text>(S)-4-amino-5-oxopentanoate + tRNA(Glu) + NADP(+) = L-glutamyl-tRNA(Glu) + NADPH + H(+)</text>
        <dbReference type="Rhea" id="RHEA:12344"/>
        <dbReference type="Rhea" id="RHEA-COMP:9663"/>
        <dbReference type="Rhea" id="RHEA-COMP:9680"/>
        <dbReference type="ChEBI" id="CHEBI:15378"/>
        <dbReference type="ChEBI" id="CHEBI:57501"/>
        <dbReference type="ChEBI" id="CHEBI:57783"/>
        <dbReference type="ChEBI" id="CHEBI:58349"/>
        <dbReference type="ChEBI" id="CHEBI:78442"/>
        <dbReference type="ChEBI" id="CHEBI:78520"/>
        <dbReference type="EC" id="1.2.1.70"/>
    </reaction>
</comment>
<sequence>MEFEVFGIDADQSVRDQVHYSERECMLLAQDIGQPCLILQTCHRFEIYSKKPIDPDRIVQAYQGLPIKIYTYKDQEAYRHLLEVVNGLHSQIFGEDEILHQFKMAYERACLSYDFDAALHHIFQEALRCGKECRRDYQLSKHPLSLSYLAAQEIKKRKGDLRKRRILVLGGGKIAQQVVAHLQNTNATVHVALRRQEQISCFLREGIELAPIPFEAKEQYAQQADVVIAATSAPHIVLDTRSLSKETMLLDLSSPRNLLGAIDQEIYTLDTFAVLSKRNLSFRQENLEYIQERIEHFIQEFKAWETRQDTKETIQTLHEQIDTIANDTSLYLRRKLDLNEREQRLAAQSVQAALFRLLKTPLQNVKGDQEHYHPMLKALFDLEEKEEEYHVS</sequence>
<protein>
    <recommendedName>
        <fullName evidence="3 8">Glutamyl-tRNA reductase</fullName>
        <shortName evidence="8">GluTR</shortName>
        <ecNumber evidence="3 8">1.2.1.70</ecNumber>
    </recommendedName>
</protein>
<keyword evidence="6 8" id="KW-0627">Porphyrin biosynthesis</keyword>